<gene>
    <name evidence="2" type="ORF">Pla52n_69850</name>
    <name evidence="1" type="ORF">Pla52n_70540</name>
</gene>
<keyword evidence="3" id="KW-1185">Reference proteome</keyword>
<sequence>MKITSFTDTWYPECMNQVRSSFSDDVSLDAAAIADAIMVAGAFIAQSIDNSIGHTAEGGNGSTLLDAINNLGRELNDIADKFVE</sequence>
<dbReference type="RefSeq" id="WP_197455169.1">
    <property type="nucleotide sequence ID" value="NZ_CP151726.1"/>
</dbReference>
<dbReference type="Proteomes" id="UP000320176">
    <property type="component" value="Unassembled WGS sequence"/>
</dbReference>
<proteinExistence type="predicted"/>
<dbReference type="EMBL" id="SJPN01000032">
    <property type="protein sequence ID" value="TWT87791.1"/>
    <property type="molecule type" value="Genomic_DNA"/>
</dbReference>
<comment type="caution">
    <text evidence="2">The sequence shown here is derived from an EMBL/GenBank/DDBJ whole genome shotgun (WGS) entry which is preliminary data.</text>
</comment>
<dbReference type="AlphaFoldDB" id="A0A5C5ZLS9"/>
<protein>
    <submittedName>
        <fullName evidence="2">Uncharacterized protein</fullName>
    </submittedName>
</protein>
<organism evidence="2 3">
    <name type="scientific">Stieleria varia</name>
    <dbReference type="NCBI Taxonomy" id="2528005"/>
    <lineage>
        <taxon>Bacteria</taxon>
        <taxon>Pseudomonadati</taxon>
        <taxon>Planctomycetota</taxon>
        <taxon>Planctomycetia</taxon>
        <taxon>Pirellulales</taxon>
        <taxon>Pirellulaceae</taxon>
        <taxon>Stieleria</taxon>
    </lineage>
</organism>
<reference evidence="2 3" key="1">
    <citation type="submission" date="2019-02" db="EMBL/GenBank/DDBJ databases">
        <title>Deep-cultivation of Planctomycetes and their phenomic and genomic characterization uncovers novel biology.</title>
        <authorList>
            <person name="Wiegand S."/>
            <person name="Jogler M."/>
            <person name="Boedeker C."/>
            <person name="Pinto D."/>
            <person name="Vollmers J."/>
            <person name="Rivas-Marin E."/>
            <person name="Kohn T."/>
            <person name="Peeters S.H."/>
            <person name="Heuer A."/>
            <person name="Rast P."/>
            <person name="Oberbeckmann S."/>
            <person name="Bunk B."/>
            <person name="Jeske O."/>
            <person name="Meyerdierks A."/>
            <person name="Storesund J.E."/>
            <person name="Kallscheuer N."/>
            <person name="Luecker S."/>
            <person name="Lage O.M."/>
            <person name="Pohl T."/>
            <person name="Merkel B.J."/>
            <person name="Hornburger P."/>
            <person name="Mueller R.-W."/>
            <person name="Bruemmer F."/>
            <person name="Labrenz M."/>
            <person name="Spormann A.M."/>
            <person name="Op Den Camp H."/>
            <person name="Overmann J."/>
            <person name="Amann R."/>
            <person name="Jetten M.S.M."/>
            <person name="Mascher T."/>
            <person name="Medema M.H."/>
            <person name="Devos D.P."/>
            <person name="Kaster A.-K."/>
            <person name="Ovreas L."/>
            <person name="Rohde M."/>
            <person name="Galperin M.Y."/>
            <person name="Jogler C."/>
        </authorList>
    </citation>
    <scope>NUCLEOTIDE SEQUENCE [LARGE SCALE GENOMIC DNA]</scope>
    <source>
        <strain evidence="2 3">Pla52n</strain>
    </source>
</reference>
<accession>A0A5C5ZLS9</accession>
<evidence type="ECO:0000313" key="2">
    <source>
        <dbReference type="EMBL" id="TWT87791.1"/>
    </source>
</evidence>
<evidence type="ECO:0000313" key="3">
    <source>
        <dbReference type="Proteomes" id="UP000320176"/>
    </source>
</evidence>
<name>A0A5C5ZLS9_9BACT</name>
<dbReference type="EMBL" id="SJPN01000039">
    <property type="protein sequence ID" value="TWT86997.1"/>
    <property type="molecule type" value="Genomic_DNA"/>
</dbReference>
<evidence type="ECO:0000313" key="1">
    <source>
        <dbReference type="EMBL" id="TWT86997.1"/>
    </source>
</evidence>